<evidence type="ECO:0000313" key="6">
    <source>
        <dbReference type="EMBL" id="AFL50147.1"/>
    </source>
</evidence>
<dbReference type="PANTHER" id="PTHR46797:SF23">
    <property type="entry name" value="HTH-TYPE TRANSCRIPTIONAL REGULATOR SUTR"/>
    <property type="match status" value="1"/>
</dbReference>
<dbReference type="SMART" id="SM00530">
    <property type="entry name" value="HTH_XRE"/>
    <property type="match status" value="1"/>
</dbReference>
<dbReference type="eggNOG" id="COG1396">
    <property type="taxonomic scope" value="Bacteria"/>
</dbReference>
<reference evidence="6 7" key="1">
    <citation type="journal article" date="2012" name="J. Bacteriol.">
        <title>Complete genome sequence of the broad-host-range strain Sinorhizobium fredii USDA257.</title>
        <authorList>
            <person name="Schuldes J."/>
            <person name="Rodriguez Orbegoso M."/>
            <person name="Schmeisser C."/>
            <person name="Krishnan H.B."/>
            <person name="Daniel R."/>
            <person name="Streit W.R."/>
        </authorList>
    </citation>
    <scope>NUCLEOTIDE SEQUENCE [LARGE SCALE GENOMIC DNA]</scope>
    <source>
        <strain evidence="6 7">USDA 257</strain>
    </source>
</reference>
<proteinExistence type="inferred from homology"/>
<dbReference type="AlphaFoldDB" id="I3X2P1"/>
<dbReference type="STRING" id="1185652.USDA257_c15570"/>
<dbReference type="Proteomes" id="UP000006180">
    <property type="component" value="Chromosome"/>
</dbReference>
<keyword evidence="4" id="KW-0804">Transcription</keyword>
<dbReference type="eggNOG" id="COG3800">
    <property type="taxonomic scope" value="Bacteria"/>
</dbReference>
<dbReference type="InterPro" id="IPR018653">
    <property type="entry name" value="ScfR_C"/>
</dbReference>
<dbReference type="HOGENOM" id="CLU_046383_0_0_5"/>
<dbReference type="PIRSF" id="PIRSF019251">
    <property type="entry name" value="Rv0465c"/>
    <property type="match status" value="1"/>
</dbReference>
<protein>
    <submittedName>
        <fullName evidence="6">Putative HTH-type transcriptional regulator</fullName>
    </submittedName>
</protein>
<dbReference type="PATRIC" id="fig|1185652.3.peg.1618"/>
<dbReference type="Pfam" id="PF09856">
    <property type="entry name" value="ScfRs"/>
    <property type="match status" value="1"/>
</dbReference>
<dbReference type="Gene3D" id="1.10.260.40">
    <property type="entry name" value="lambda repressor-like DNA-binding domains"/>
    <property type="match status" value="1"/>
</dbReference>
<dbReference type="PROSITE" id="PS50943">
    <property type="entry name" value="HTH_CROC1"/>
    <property type="match status" value="1"/>
</dbReference>
<name>I3X2P1_SINF2</name>
<dbReference type="KEGG" id="sfd:USDA257_c15570"/>
<evidence type="ECO:0000256" key="2">
    <source>
        <dbReference type="ARBA" id="ARBA00023015"/>
    </source>
</evidence>
<evidence type="ECO:0000256" key="4">
    <source>
        <dbReference type="ARBA" id="ARBA00023163"/>
    </source>
</evidence>
<dbReference type="EMBL" id="CP003563">
    <property type="protein sequence ID" value="AFL50147.1"/>
    <property type="molecule type" value="Genomic_DNA"/>
</dbReference>
<dbReference type="InterPro" id="IPR001387">
    <property type="entry name" value="Cro/C1-type_HTH"/>
</dbReference>
<feature type="domain" description="HTH cro/C1-type" evidence="5">
    <location>
        <begin position="65"/>
        <end position="119"/>
    </location>
</feature>
<dbReference type="Pfam" id="PF06114">
    <property type="entry name" value="Peptidase_M78"/>
    <property type="match status" value="1"/>
</dbReference>
<dbReference type="PANTHER" id="PTHR46797">
    <property type="entry name" value="HTH-TYPE TRANSCRIPTIONAL REGULATOR"/>
    <property type="match status" value="1"/>
</dbReference>
<dbReference type="SUPFAM" id="SSF47413">
    <property type="entry name" value="lambda repressor-like DNA-binding domains"/>
    <property type="match status" value="1"/>
</dbReference>
<dbReference type="InterPro" id="IPR010982">
    <property type="entry name" value="Lambda_DNA-bd_dom_sf"/>
</dbReference>
<evidence type="ECO:0000256" key="1">
    <source>
        <dbReference type="ARBA" id="ARBA00007227"/>
    </source>
</evidence>
<dbReference type="GO" id="GO:0003700">
    <property type="term" value="F:DNA-binding transcription factor activity"/>
    <property type="evidence" value="ECO:0007669"/>
    <property type="project" value="TreeGrafter"/>
</dbReference>
<dbReference type="InterPro" id="IPR010359">
    <property type="entry name" value="IrrE_HExxH"/>
</dbReference>
<dbReference type="Pfam" id="PF01381">
    <property type="entry name" value="HTH_3"/>
    <property type="match status" value="1"/>
</dbReference>
<keyword evidence="2" id="KW-0805">Transcription regulation</keyword>
<accession>I3X2P1</accession>
<evidence type="ECO:0000259" key="5">
    <source>
        <dbReference type="PROSITE" id="PS50943"/>
    </source>
</evidence>
<dbReference type="GO" id="GO:0005829">
    <property type="term" value="C:cytosol"/>
    <property type="evidence" value="ECO:0007669"/>
    <property type="project" value="TreeGrafter"/>
</dbReference>
<organism evidence="6 7">
    <name type="scientific">Sinorhizobium fredii (strain USDA 257)</name>
    <dbReference type="NCBI Taxonomy" id="1185652"/>
    <lineage>
        <taxon>Bacteria</taxon>
        <taxon>Pseudomonadati</taxon>
        <taxon>Pseudomonadota</taxon>
        <taxon>Alphaproteobacteria</taxon>
        <taxon>Hyphomicrobiales</taxon>
        <taxon>Rhizobiaceae</taxon>
        <taxon>Sinorhizobium/Ensifer group</taxon>
        <taxon>Sinorhizobium</taxon>
    </lineage>
</organism>
<evidence type="ECO:0000256" key="3">
    <source>
        <dbReference type="ARBA" id="ARBA00023125"/>
    </source>
</evidence>
<dbReference type="CDD" id="cd00093">
    <property type="entry name" value="HTH_XRE"/>
    <property type="match status" value="1"/>
</dbReference>
<dbReference type="InterPro" id="IPR050807">
    <property type="entry name" value="TransReg_Diox_bact_type"/>
</dbReference>
<evidence type="ECO:0000313" key="7">
    <source>
        <dbReference type="Proteomes" id="UP000006180"/>
    </source>
</evidence>
<dbReference type="InterPro" id="IPR026281">
    <property type="entry name" value="HTH_RamB"/>
</dbReference>
<comment type="similarity">
    <text evidence="1">Belongs to the short-chain fatty acyl-CoA assimilation regulator (ScfR) family.</text>
</comment>
<sequence>MQQFKSATATFARLIRRTRCRIAIALKADFQNGRSCANVEYRILRYVNCKVAKMAIGKLYIGRKVREVREANRATQGQFAERIGISTSYLNQIENNQRPVSAAVLLALAEKFQIDIAEFSTGEGDRLLSALSEALSDPLFETYLPSLQELKLVTQNAPGLAHALIKCHQAYRRNSEQLASIDDTIGRDASFVETTPYEEVRDFFHFVDNYIHEIDTLAERLAGDLVLGEGDNHAALTGYLEQRHGVRVVRGAVGDEAIRRFDPRARILTLNPYAPAPTRDFQLALQIAQLHAREEIDRIAGSAGFRTEEAHEICRIGLQNYFAGALVLPYQPFLKAARELRHDMELIAARFGASLEQVCHRLSTLQRPGQKGIPIFFARIDRAGNITKRHSAAKLQFARFGAACPLWNVHQAFETPGRIIRQLAETPDGVRYLCLATQITKGGGGYRAAHPRYALALGCEISYADAFVYADDMDLGNRAAFDPIGISCRICERSNCASRAVPPLKRKLIVDHDMRGSLPYRLSES</sequence>
<dbReference type="GO" id="GO:0003677">
    <property type="term" value="F:DNA binding"/>
    <property type="evidence" value="ECO:0007669"/>
    <property type="project" value="UniProtKB-KW"/>
</dbReference>
<gene>
    <name evidence="6" type="ORF">USDA257_c15570</name>
</gene>
<keyword evidence="3" id="KW-0238">DNA-binding</keyword>